<dbReference type="PANTHER" id="PTHR23028">
    <property type="entry name" value="ACETYLTRANSFERASE"/>
    <property type="match status" value="1"/>
</dbReference>
<accession>A0ABP5QD89</accession>
<proteinExistence type="predicted"/>
<feature type="transmembrane region" description="Helical" evidence="2">
    <location>
        <begin position="194"/>
        <end position="215"/>
    </location>
</feature>
<sequence>MRATDPAPKTPPRGGRLAALDGLRFVAALMVVTYHYVAYGSDWGRPRAEVFPVLHLPASYGWLGVQLFFLISGFVICLSGWGRSVSDFFTSRVIRLFPAYWLAVLVTTVALVLIPGGSPRSWQDVLTNLTMFEHPFGAPYVDAVYWSLWVEARFYLIFALVVWRGLTYRRVLTFCMVWSAAGVLTYALSNEAWLQVLVMPEHCWFFIGGMAFYLMRRFGPDLLLWLLVGFSYLAGLRTVQPTFQFVQKNTDYHLPGPAVAVVLAACYLLMAGVALGWFDRIDWRWLTTAGAVTYPLYLLHEYIGWAVIDQLRFRVNPWLLAGGLLVVMIAASWLVHRFVERPVSRWMKRHLRNSFARVRAADEPAVDEGAVAAGTAAGPGGHQPLPEQQAAAEPVVGLRR</sequence>
<name>A0ABP5QD89_9ACTN</name>
<feature type="transmembrane region" description="Helical" evidence="2">
    <location>
        <begin position="318"/>
        <end position="339"/>
    </location>
</feature>
<keyword evidence="2" id="KW-1133">Transmembrane helix</keyword>
<dbReference type="EMBL" id="BAAATR010000003">
    <property type="protein sequence ID" value="GAA2232471.1"/>
    <property type="molecule type" value="Genomic_DNA"/>
</dbReference>
<gene>
    <name evidence="4" type="ORF">GCM10010430_11290</name>
</gene>
<keyword evidence="2" id="KW-0472">Membrane</keyword>
<evidence type="ECO:0000256" key="2">
    <source>
        <dbReference type="SAM" id="Phobius"/>
    </source>
</evidence>
<reference evidence="5" key="1">
    <citation type="journal article" date="2019" name="Int. J. Syst. Evol. Microbiol.">
        <title>The Global Catalogue of Microorganisms (GCM) 10K type strain sequencing project: providing services to taxonomists for standard genome sequencing and annotation.</title>
        <authorList>
            <consortium name="The Broad Institute Genomics Platform"/>
            <consortium name="The Broad Institute Genome Sequencing Center for Infectious Disease"/>
            <person name="Wu L."/>
            <person name="Ma J."/>
        </authorList>
    </citation>
    <scope>NUCLEOTIDE SEQUENCE [LARGE SCALE GENOMIC DNA]</scope>
    <source>
        <strain evidence="5">JCM 7356</strain>
    </source>
</reference>
<keyword evidence="2" id="KW-0812">Transmembrane</keyword>
<evidence type="ECO:0000256" key="1">
    <source>
        <dbReference type="SAM" id="MobiDB-lite"/>
    </source>
</evidence>
<feature type="transmembrane region" description="Helical" evidence="2">
    <location>
        <begin position="59"/>
        <end position="81"/>
    </location>
</feature>
<feature type="transmembrane region" description="Helical" evidence="2">
    <location>
        <begin position="170"/>
        <end position="188"/>
    </location>
</feature>
<dbReference type="Proteomes" id="UP001500305">
    <property type="component" value="Unassembled WGS sequence"/>
</dbReference>
<feature type="transmembrane region" description="Helical" evidence="2">
    <location>
        <begin position="285"/>
        <end position="306"/>
    </location>
</feature>
<feature type="transmembrane region" description="Helical" evidence="2">
    <location>
        <begin position="93"/>
        <end position="114"/>
    </location>
</feature>
<dbReference type="InterPro" id="IPR002656">
    <property type="entry name" value="Acyl_transf_3_dom"/>
</dbReference>
<feature type="transmembrane region" description="Helical" evidence="2">
    <location>
        <begin position="222"/>
        <end position="239"/>
    </location>
</feature>
<dbReference type="GO" id="GO:0016746">
    <property type="term" value="F:acyltransferase activity"/>
    <property type="evidence" value="ECO:0007669"/>
    <property type="project" value="UniProtKB-KW"/>
</dbReference>
<evidence type="ECO:0000313" key="4">
    <source>
        <dbReference type="EMBL" id="GAA2232471.1"/>
    </source>
</evidence>
<dbReference type="RefSeq" id="WP_344635068.1">
    <property type="nucleotide sequence ID" value="NZ_BAAATR010000003.1"/>
</dbReference>
<protein>
    <submittedName>
        <fullName evidence="4">Acyltransferase</fullName>
    </submittedName>
</protein>
<feature type="transmembrane region" description="Helical" evidence="2">
    <location>
        <begin position="143"/>
        <end position="163"/>
    </location>
</feature>
<dbReference type="InterPro" id="IPR050879">
    <property type="entry name" value="Acyltransferase_3"/>
</dbReference>
<feature type="transmembrane region" description="Helical" evidence="2">
    <location>
        <begin position="21"/>
        <end position="39"/>
    </location>
</feature>
<organism evidence="4 5">
    <name type="scientific">Kitasatospora cystarginea</name>
    <dbReference type="NCBI Taxonomy" id="58350"/>
    <lineage>
        <taxon>Bacteria</taxon>
        <taxon>Bacillati</taxon>
        <taxon>Actinomycetota</taxon>
        <taxon>Actinomycetes</taxon>
        <taxon>Kitasatosporales</taxon>
        <taxon>Streptomycetaceae</taxon>
        <taxon>Kitasatospora</taxon>
    </lineage>
</organism>
<feature type="transmembrane region" description="Helical" evidence="2">
    <location>
        <begin position="259"/>
        <end position="278"/>
    </location>
</feature>
<dbReference type="Pfam" id="PF01757">
    <property type="entry name" value="Acyl_transf_3"/>
    <property type="match status" value="1"/>
</dbReference>
<feature type="region of interest" description="Disordered" evidence="1">
    <location>
        <begin position="370"/>
        <end position="400"/>
    </location>
</feature>
<evidence type="ECO:0000313" key="5">
    <source>
        <dbReference type="Proteomes" id="UP001500305"/>
    </source>
</evidence>
<comment type="caution">
    <text evidence="4">The sequence shown here is derived from an EMBL/GenBank/DDBJ whole genome shotgun (WGS) entry which is preliminary data.</text>
</comment>
<keyword evidence="4" id="KW-0012">Acyltransferase</keyword>
<feature type="domain" description="Acyltransferase 3" evidence="3">
    <location>
        <begin position="18"/>
        <end position="336"/>
    </location>
</feature>
<keyword evidence="5" id="KW-1185">Reference proteome</keyword>
<dbReference type="PANTHER" id="PTHR23028:SF53">
    <property type="entry name" value="ACYL_TRANSF_3 DOMAIN-CONTAINING PROTEIN"/>
    <property type="match status" value="1"/>
</dbReference>
<evidence type="ECO:0000259" key="3">
    <source>
        <dbReference type="Pfam" id="PF01757"/>
    </source>
</evidence>
<keyword evidence="4" id="KW-0808">Transferase</keyword>